<keyword evidence="3" id="KW-1185">Reference proteome</keyword>
<dbReference type="EMBL" id="JABBWD010000004">
    <property type="protein sequence ID" value="KAG1782159.1"/>
    <property type="molecule type" value="Genomic_DNA"/>
</dbReference>
<proteinExistence type="predicted"/>
<evidence type="ECO:0000313" key="2">
    <source>
        <dbReference type="EMBL" id="KAG1782159.1"/>
    </source>
</evidence>
<reference evidence="2" key="1">
    <citation type="journal article" date="2020" name="New Phytol.">
        <title>Comparative genomics reveals dynamic genome evolution in host specialist ectomycorrhizal fungi.</title>
        <authorList>
            <person name="Lofgren L.A."/>
            <person name="Nguyen N.H."/>
            <person name="Vilgalys R."/>
            <person name="Ruytinx J."/>
            <person name="Liao H.L."/>
            <person name="Branco S."/>
            <person name="Kuo A."/>
            <person name="LaButti K."/>
            <person name="Lipzen A."/>
            <person name="Andreopoulos W."/>
            <person name="Pangilinan J."/>
            <person name="Riley R."/>
            <person name="Hundley H."/>
            <person name="Na H."/>
            <person name="Barry K."/>
            <person name="Grigoriev I.V."/>
            <person name="Stajich J.E."/>
            <person name="Kennedy P.G."/>
        </authorList>
    </citation>
    <scope>NUCLEOTIDE SEQUENCE</scope>
    <source>
        <strain evidence="2">DOB743</strain>
    </source>
</reference>
<organism evidence="2 3">
    <name type="scientific">Suillus placidus</name>
    <dbReference type="NCBI Taxonomy" id="48579"/>
    <lineage>
        <taxon>Eukaryota</taxon>
        <taxon>Fungi</taxon>
        <taxon>Dikarya</taxon>
        <taxon>Basidiomycota</taxon>
        <taxon>Agaricomycotina</taxon>
        <taxon>Agaricomycetes</taxon>
        <taxon>Agaricomycetidae</taxon>
        <taxon>Boletales</taxon>
        <taxon>Suillineae</taxon>
        <taxon>Suillaceae</taxon>
        <taxon>Suillus</taxon>
    </lineage>
</organism>
<feature type="region of interest" description="Disordered" evidence="1">
    <location>
        <begin position="173"/>
        <end position="195"/>
    </location>
</feature>
<protein>
    <submittedName>
        <fullName evidence="2">Uncharacterized protein</fullName>
    </submittedName>
</protein>
<dbReference type="Proteomes" id="UP000714275">
    <property type="component" value="Unassembled WGS sequence"/>
</dbReference>
<name>A0A9P7D7C9_9AGAM</name>
<accession>A0A9P7D7C9</accession>
<comment type="caution">
    <text evidence="2">The sequence shown here is derived from an EMBL/GenBank/DDBJ whole genome shotgun (WGS) entry which is preliminary data.</text>
</comment>
<dbReference type="AlphaFoldDB" id="A0A9P7D7C9"/>
<dbReference type="OrthoDB" id="2659658at2759"/>
<evidence type="ECO:0000256" key="1">
    <source>
        <dbReference type="SAM" id="MobiDB-lite"/>
    </source>
</evidence>
<gene>
    <name evidence="2" type="ORF">EV702DRAFT_510806</name>
</gene>
<evidence type="ECO:0000313" key="3">
    <source>
        <dbReference type="Proteomes" id="UP000714275"/>
    </source>
</evidence>
<sequence>MENMSIPTVMTCSGSATSMRITDGWALSPTNRLTPAERKAFGESDHKAAKILGITLTHNHVDQDGRLARVPSADQEGHQVGDTLGEMMALIGAKRARSRNSSTVSVFRPRKGLGLVSGMGMDLVEKSKKRRVAGEYTQRVVLGPLRSNRSPVEEGKELSTTVSDNDVCSFLEPGEIEETETPLARKYPAGNNEEEKDLFGGSRGFVWDVQNPFATPPNAVLQQYVEAMRLSETIGPLDVAPVASLCYTTNFEPSPEEEIPALYSDNSLDDMLRPAERAYLDFLIAQDEADEQPMERRRQRRAAVRSRNKMLDVLGMDARQAVDRQYRYLKL</sequence>